<dbReference type="PANTHER" id="PTHR10632">
    <property type="entry name" value="SULFIDE:QUINONE OXIDOREDUCTASE"/>
    <property type="match status" value="1"/>
</dbReference>
<dbReference type="Pfam" id="PF07992">
    <property type="entry name" value="Pyr_redox_2"/>
    <property type="match status" value="1"/>
</dbReference>
<evidence type="ECO:0000259" key="1">
    <source>
        <dbReference type="Pfam" id="PF07992"/>
    </source>
</evidence>
<gene>
    <name evidence="2" type="ORF">D4765_14650</name>
</gene>
<dbReference type="RefSeq" id="WP_136643039.1">
    <property type="nucleotide sequence ID" value="NZ_QYRT01000034.1"/>
</dbReference>
<dbReference type="AlphaFoldDB" id="A0A4T2BPD3"/>
<dbReference type="SUPFAM" id="SSF51905">
    <property type="entry name" value="FAD/NAD(P)-binding domain"/>
    <property type="match status" value="2"/>
</dbReference>
<protein>
    <submittedName>
        <fullName evidence="2">NAD(P)/FAD-dependent oxidoreductase</fullName>
    </submittedName>
</protein>
<dbReference type="InterPro" id="IPR023753">
    <property type="entry name" value="FAD/NAD-binding_dom"/>
</dbReference>
<dbReference type="GO" id="GO:0070221">
    <property type="term" value="P:sulfide oxidation, using sulfide:quinone oxidoreductase"/>
    <property type="evidence" value="ECO:0007669"/>
    <property type="project" value="TreeGrafter"/>
</dbReference>
<comment type="caution">
    <text evidence="2">The sequence shown here is derived from an EMBL/GenBank/DDBJ whole genome shotgun (WGS) entry which is preliminary data.</text>
</comment>
<sequence>MPAPQSAHHNVVVIGGGNAGLSVAGRLRRYGVSDVTVIEPRENHLYQPMFSHIAGGTAAPGMAVRRQASVIPRGVGWIRDRVETIAPDTNTVMLESGARVTNGQLVVCPGIQKNWNAVPGLADAMATPQGVSNYELEYAPKAWQVLSSTRSGTVVFTQPAGPATCAGAAQKPMYLACDYWREQGVLADIRVVLVVSSPTLFGMPMIDRELERKVAEYGIEVQYSSELVEVDAQAKTLVIAGVGAYSGSGGVSRRSLSYDVLHAVPPQSAPDWIASTGLAAEAGNDGNDGNDGDATGFVDVDPLTLRHPRYPNVWSLGDAAATTNSKSGGALRQQTLVLAKNLAAALAGKPLPERYNGYSVCPFTVSRSSVVFAEFDDRYQPKPTIPFWRGLAKERRLTWVADRYVLPWVYWNLILKGRA</sequence>
<dbReference type="GO" id="GO:0071949">
    <property type="term" value="F:FAD binding"/>
    <property type="evidence" value="ECO:0007669"/>
    <property type="project" value="TreeGrafter"/>
</dbReference>
<accession>A0A4T2BPD3</accession>
<organism evidence="2 3">
    <name type="scientific">Subtercola vilae</name>
    <dbReference type="NCBI Taxonomy" id="2056433"/>
    <lineage>
        <taxon>Bacteria</taxon>
        <taxon>Bacillati</taxon>
        <taxon>Actinomycetota</taxon>
        <taxon>Actinomycetes</taxon>
        <taxon>Micrococcales</taxon>
        <taxon>Microbacteriaceae</taxon>
        <taxon>Subtercola</taxon>
    </lineage>
</organism>
<dbReference type="PRINTS" id="PR00420">
    <property type="entry name" value="RNGMNOXGNASE"/>
</dbReference>
<evidence type="ECO:0000313" key="3">
    <source>
        <dbReference type="Proteomes" id="UP000306192"/>
    </source>
</evidence>
<feature type="domain" description="FAD/NAD(P)-binding" evidence="1">
    <location>
        <begin position="10"/>
        <end position="320"/>
    </location>
</feature>
<reference evidence="2 3" key="1">
    <citation type="journal article" date="2019" name="Microorganisms">
        <title>Systematic Affiliation and Genome Analysis of Subtercola vilae DB165(T) with Particular Emphasis on Cold Adaptation of an Isolate from a High-Altitude Cold Volcano Lake.</title>
        <authorList>
            <person name="Villalobos A.S."/>
            <person name="Wiese J."/>
            <person name="Imhoff J.F."/>
            <person name="Dorador C."/>
            <person name="Keller A."/>
            <person name="Hentschel U."/>
        </authorList>
    </citation>
    <scope>NUCLEOTIDE SEQUENCE [LARGE SCALE GENOMIC DNA]</scope>
    <source>
        <strain evidence="2 3">DB165</strain>
    </source>
</reference>
<dbReference type="InterPro" id="IPR015904">
    <property type="entry name" value="Sulphide_quinone_reductase"/>
</dbReference>
<dbReference type="GO" id="GO:0070224">
    <property type="term" value="F:sulfide:quinone oxidoreductase activity"/>
    <property type="evidence" value="ECO:0007669"/>
    <property type="project" value="TreeGrafter"/>
</dbReference>
<dbReference type="OrthoDB" id="9802771at2"/>
<dbReference type="PANTHER" id="PTHR10632:SF2">
    <property type="entry name" value="SULFIDE:QUINONE OXIDOREDUCTASE, MITOCHONDRIAL"/>
    <property type="match status" value="1"/>
</dbReference>
<keyword evidence="3" id="KW-1185">Reference proteome</keyword>
<dbReference type="Proteomes" id="UP000306192">
    <property type="component" value="Unassembled WGS sequence"/>
</dbReference>
<name>A0A4T2BPD3_9MICO</name>
<dbReference type="InterPro" id="IPR036188">
    <property type="entry name" value="FAD/NAD-bd_sf"/>
</dbReference>
<dbReference type="EMBL" id="QYRT01000034">
    <property type="protein sequence ID" value="TIH33563.1"/>
    <property type="molecule type" value="Genomic_DNA"/>
</dbReference>
<evidence type="ECO:0000313" key="2">
    <source>
        <dbReference type="EMBL" id="TIH33563.1"/>
    </source>
</evidence>
<proteinExistence type="predicted"/>
<dbReference type="Gene3D" id="3.50.50.60">
    <property type="entry name" value="FAD/NAD(P)-binding domain"/>
    <property type="match status" value="2"/>
</dbReference>